<dbReference type="InterPro" id="IPR036237">
    <property type="entry name" value="Xyl_isomerase-like_sf"/>
</dbReference>
<feature type="binding site" evidence="7">
    <location>
        <position position="107"/>
    </location>
    <ligand>
        <name>Zn(2+)</name>
        <dbReference type="ChEBI" id="CHEBI:29105"/>
        <label>1</label>
    </ligand>
</feature>
<keyword evidence="6 7" id="KW-0234">DNA repair</keyword>
<sequence length="278" mass="30190">MKPYLGVHVSAAGGHYKVAEKALELGANTIQMFGASPRQWKANAPSAENIQRYKEAISKSGVQSVYLHAAYLVNLAGSLDLYKKSVDNLASHLEIACALGADGLIFHIGASREDKEGMRARIVMGMKEVLQKVKGSAKLIMENASGGGGKIGSTLEELVDLYKKVDSKRVGMCLDTAHAFEAGILDFTPPSIKTFFDEWDRQIGMENLVALHVNDSKTKFGSGSDRHENLGEGEIGLEGFRNLAKEQRLGHASWILEVPGFDGMGPDKRNLDILKGLF</sequence>
<keyword evidence="4 7" id="KW-0378">Hydrolase</keyword>
<dbReference type="SUPFAM" id="SSF51658">
    <property type="entry name" value="Xylose isomerase-like"/>
    <property type="match status" value="1"/>
</dbReference>
<evidence type="ECO:0000313" key="9">
    <source>
        <dbReference type="EMBL" id="OGY56184.1"/>
    </source>
</evidence>
<dbReference type="PANTHER" id="PTHR21445">
    <property type="entry name" value="ENDONUCLEASE IV ENDODEOXYRIBONUCLEASE IV"/>
    <property type="match status" value="1"/>
</dbReference>
<dbReference type="InterPro" id="IPR001719">
    <property type="entry name" value="AP_endonuc_2"/>
</dbReference>
<dbReference type="HAMAP" id="MF_00152">
    <property type="entry name" value="Nfo"/>
    <property type="match status" value="1"/>
</dbReference>
<dbReference type="GO" id="GO:0008081">
    <property type="term" value="F:phosphoric diester hydrolase activity"/>
    <property type="evidence" value="ECO:0007669"/>
    <property type="project" value="TreeGrafter"/>
</dbReference>
<dbReference type="PANTHER" id="PTHR21445:SF0">
    <property type="entry name" value="APURINIC-APYRIMIDINIC ENDONUCLEASE"/>
    <property type="match status" value="1"/>
</dbReference>
<protein>
    <recommendedName>
        <fullName evidence="7">Probable endonuclease 4</fullName>
        <ecNumber evidence="7">3.1.21.2</ecNumber>
    </recommendedName>
    <alternativeName>
        <fullName evidence="7">Endodeoxyribonuclease IV</fullName>
    </alternativeName>
    <alternativeName>
        <fullName evidence="7">Endonuclease IV</fullName>
    </alternativeName>
</protein>
<comment type="cofactor">
    <cofactor evidence="7">
        <name>Zn(2+)</name>
        <dbReference type="ChEBI" id="CHEBI:29105"/>
    </cofactor>
    <text evidence="7">Binds 3 Zn(2+) ions.</text>
</comment>
<comment type="caution">
    <text evidence="9">The sequence shown here is derived from an EMBL/GenBank/DDBJ whole genome shotgun (WGS) entry which is preliminary data.</text>
</comment>
<feature type="binding site" evidence="7">
    <location>
        <position position="175"/>
    </location>
    <ligand>
        <name>Zn(2+)</name>
        <dbReference type="ChEBI" id="CHEBI:29105"/>
        <label>2</label>
    </ligand>
</feature>
<comment type="catalytic activity">
    <reaction evidence="7">
        <text>Endonucleolytic cleavage to 5'-phosphooligonucleotide end-products.</text>
        <dbReference type="EC" id="3.1.21.2"/>
    </reaction>
</comment>
<dbReference type="EMBL" id="MHIS01000020">
    <property type="protein sequence ID" value="OGY56184.1"/>
    <property type="molecule type" value="Genomic_DNA"/>
</dbReference>
<evidence type="ECO:0000256" key="1">
    <source>
        <dbReference type="ARBA" id="ARBA00005340"/>
    </source>
</evidence>
<dbReference type="NCBIfam" id="TIGR00587">
    <property type="entry name" value="nfo"/>
    <property type="match status" value="1"/>
</dbReference>
<dbReference type="Gene3D" id="3.20.20.150">
    <property type="entry name" value="Divalent-metal-dependent TIM barrel enzymes"/>
    <property type="match status" value="1"/>
</dbReference>
<evidence type="ECO:0000313" key="10">
    <source>
        <dbReference type="Proteomes" id="UP000178179"/>
    </source>
</evidence>
<dbReference type="EC" id="3.1.21.2" evidence="7"/>
<evidence type="ECO:0000256" key="7">
    <source>
        <dbReference type="HAMAP-Rule" id="MF_00152"/>
    </source>
</evidence>
<reference evidence="9 10" key="1">
    <citation type="journal article" date="2016" name="Nat. Commun.">
        <title>Thousands of microbial genomes shed light on interconnected biogeochemical processes in an aquifer system.</title>
        <authorList>
            <person name="Anantharaman K."/>
            <person name="Brown C.T."/>
            <person name="Hug L.A."/>
            <person name="Sharon I."/>
            <person name="Castelle C.J."/>
            <person name="Probst A.J."/>
            <person name="Thomas B.C."/>
            <person name="Singh A."/>
            <person name="Wilkins M.J."/>
            <person name="Karaoz U."/>
            <person name="Brodie E.L."/>
            <person name="Williams K.H."/>
            <person name="Hubbard S.S."/>
            <person name="Banfield J.F."/>
        </authorList>
    </citation>
    <scope>NUCLEOTIDE SEQUENCE [LARGE SCALE GENOMIC DNA]</scope>
</reference>
<evidence type="ECO:0000259" key="8">
    <source>
        <dbReference type="Pfam" id="PF01261"/>
    </source>
</evidence>
<dbReference type="GO" id="GO:0003677">
    <property type="term" value="F:DNA binding"/>
    <property type="evidence" value="ECO:0007669"/>
    <property type="project" value="InterPro"/>
</dbReference>
<organism evidence="9 10">
    <name type="scientific">Candidatus Colwellbacteria bacterium GWA2_46_10</name>
    <dbReference type="NCBI Taxonomy" id="1797684"/>
    <lineage>
        <taxon>Bacteria</taxon>
        <taxon>Candidatus Colwelliibacteriota</taxon>
    </lineage>
</organism>
<feature type="binding site" evidence="7">
    <location>
        <position position="227"/>
    </location>
    <ligand>
        <name>Zn(2+)</name>
        <dbReference type="ChEBI" id="CHEBI:29105"/>
        <label>3</label>
    </ligand>
</feature>
<feature type="binding site" evidence="7">
    <location>
        <position position="257"/>
    </location>
    <ligand>
        <name>Zn(2+)</name>
        <dbReference type="ChEBI" id="CHEBI:29105"/>
        <label>2</label>
    </ligand>
</feature>
<evidence type="ECO:0000256" key="3">
    <source>
        <dbReference type="ARBA" id="ARBA00022763"/>
    </source>
</evidence>
<dbReference type="PROSITE" id="PS00731">
    <property type="entry name" value="AP_NUCLEASE_F2_3"/>
    <property type="match status" value="1"/>
</dbReference>
<feature type="domain" description="Xylose isomerase-like TIM barrel" evidence="8">
    <location>
        <begin position="20"/>
        <end position="262"/>
    </location>
</feature>
<dbReference type="GO" id="GO:0003906">
    <property type="term" value="F:DNA-(apurinic or apyrimidinic site) endonuclease activity"/>
    <property type="evidence" value="ECO:0007669"/>
    <property type="project" value="TreeGrafter"/>
</dbReference>
<dbReference type="GO" id="GO:0008833">
    <property type="term" value="F:deoxyribonuclease IV (phage-T4-induced) activity"/>
    <property type="evidence" value="ECO:0007669"/>
    <property type="project" value="UniProtKB-UniRule"/>
</dbReference>
<dbReference type="InterPro" id="IPR013022">
    <property type="entry name" value="Xyl_isomerase-like_TIM-brl"/>
</dbReference>
<name>A0A1G1YV42_9BACT</name>
<feature type="binding site" evidence="7">
    <location>
        <position position="68"/>
    </location>
    <ligand>
        <name>Zn(2+)</name>
        <dbReference type="ChEBI" id="CHEBI:29105"/>
        <label>1</label>
    </ligand>
</feature>
<dbReference type="AlphaFoldDB" id="A0A1G1YV42"/>
<feature type="binding site" evidence="7">
    <location>
        <position position="142"/>
    </location>
    <ligand>
        <name>Zn(2+)</name>
        <dbReference type="ChEBI" id="CHEBI:29105"/>
        <label>1</label>
    </ligand>
</feature>
<dbReference type="Proteomes" id="UP000178179">
    <property type="component" value="Unassembled WGS sequence"/>
</dbReference>
<feature type="binding site" evidence="7">
    <location>
        <position position="142"/>
    </location>
    <ligand>
        <name>Zn(2+)</name>
        <dbReference type="ChEBI" id="CHEBI:29105"/>
        <label>2</label>
    </ligand>
</feature>
<dbReference type="GO" id="GO:0006284">
    <property type="term" value="P:base-excision repair"/>
    <property type="evidence" value="ECO:0007669"/>
    <property type="project" value="TreeGrafter"/>
</dbReference>
<feature type="binding site" evidence="7">
    <location>
        <position position="225"/>
    </location>
    <ligand>
        <name>Zn(2+)</name>
        <dbReference type="ChEBI" id="CHEBI:29105"/>
        <label>3</label>
    </ligand>
</feature>
<dbReference type="CDD" id="cd00019">
    <property type="entry name" value="AP2Ec"/>
    <property type="match status" value="1"/>
</dbReference>
<dbReference type="SMART" id="SM00518">
    <property type="entry name" value="AP2Ec"/>
    <property type="match status" value="1"/>
</dbReference>
<accession>A0A1G1YV42</accession>
<evidence type="ECO:0000256" key="5">
    <source>
        <dbReference type="ARBA" id="ARBA00022833"/>
    </source>
</evidence>
<proteinExistence type="inferred from homology"/>
<dbReference type="Pfam" id="PF01261">
    <property type="entry name" value="AP_endonuc_2"/>
    <property type="match status" value="1"/>
</dbReference>
<evidence type="ECO:0000256" key="6">
    <source>
        <dbReference type="ARBA" id="ARBA00023204"/>
    </source>
</evidence>
<gene>
    <name evidence="7" type="primary">nfo</name>
    <name evidence="9" type="ORF">A2119_00975</name>
</gene>
<keyword evidence="3 7" id="KW-0227">DNA damage</keyword>
<feature type="binding site" evidence="7">
    <location>
        <position position="178"/>
    </location>
    <ligand>
        <name>Zn(2+)</name>
        <dbReference type="ChEBI" id="CHEBI:29105"/>
        <label>3</label>
    </ligand>
</feature>
<dbReference type="GO" id="GO:0008270">
    <property type="term" value="F:zinc ion binding"/>
    <property type="evidence" value="ECO:0007669"/>
    <property type="project" value="UniProtKB-UniRule"/>
</dbReference>
<keyword evidence="2 7" id="KW-0479">Metal-binding</keyword>
<dbReference type="PROSITE" id="PS51432">
    <property type="entry name" value="AP_NUCLEASE_F2_4"/>
    <property type="match status" value="1"/>
</dbReference>
<evidence type="ECO:0000256" key="2">
    <source>
        <dbReference type="ARBA" id="ARBA00022723"/>
    </source>
</evidence>
<evidence type="ECO:0000256" key="4">
    <source>
        <dbReference type="ARBA" id="ARBA00022801"/>
    </source>
</evidence>
<keyword evidence="5 7" id="KW-0862">Zinc</keyword>
<comment type="function">
    <text evidence="7">Endonuclease IV plays a role in DNA repair. It cleaves phosphodiester bonds at apurinic or apyrimidinic (AP) sites, generating a 3'-hydroxyl group and a 5'-terminal sugar phosphate.</text>
</comment>
<dbReference type="InterPro" id="IPR018246">
    <property type="entry name" value="AP_endonuc_F2_Zn_BS"/>
</dbReference>
<keyword evidence="7" id="KW-0255">Endonuclease</keyword>
<feature type="binding site" evidence="7">
    <location>
        <position position="212"/>
    </location>
    <ligand>
        <name>Zn(2+)</name>
        <dbReference type="ChEBI" id="CHEBI:29105"/>
        <label>2</label>
    </ligand>
</feature>
<comment type="similarity">
    <text evidence="1 7">Belongs to the AP endonuclease 2 family.</text>
</comment>
<keyword evidence="7" id="KW-0540">Nuclease</keyword>